<dbReference type="Proteomes" id="UP000000305">
    <property type="component" value="Unassembled WGS sequence"/>
</dbReference>
<evidence type="ECO:0000256" key="1">
    <source>
        <dbReference type="SAM" id="MobiDB-lite"/>
    </source>
</evidence>
<evidence type="ECO:0000313" key="2">
    <source>
        <dbReference type="EMBL" id="EFX61294.1"/>
    </source>
</evidence>
<reference evidence="2 3" key="1">
    <citation type="journal article" date="2011" name="Science">
        <title>The ecoresponsive genome of Daphnia pulex.</title>
        <authorList>
            <person name="Colbourne J.K."/>
            <person name="Pfrender M.E."/>
            <person name="Gilbert D."/>
            <person name="Thomas W.K."/>
            <person name="Tucker A."/>
            <person name="Oakley T.H."/>
            <person name="Tokishita S."/>
            <person name="Aerts A."/>
            <person name="Arnold G.J."/>
            <person name="Basu M.K."/>
            <person name="Bauer D.J."/>
            <person name="Caceres C.E."/>
            <person name="Carmel L."/>
            <person name="Casola C."/>
            <person name="Choi J.H."/>
            <person name="Detter J.C."/>
            <person name="Dong Q."/>
            <person name="Dusheyko S."/>
            <person name="Eads B.D."/>
            <person name="Frohlich T."/>
            <person name="Geiler-Samerotte K.A."/>
            <person name="Gerlach D."/>
            <person name="Hatcher P."/>
            <person name="Jogdeo S."/>
            <person name="Krijgsveld J."/>
            <person name="Kriventseva E.V."/>
            <person name="Kultz D."/>
            <person name="Laforsch C."/>
            <person name="Lindquist E."/>
            <person name="Lopez J."/>
            <person name="Manak J.R."/>
            <person name="Muller J."/>
            <person name="Pangilinan J."/>
            <person name="Patwardhan R.P."/>
            <person name="Pitluck S."/>
            <person name="Pritham E.J."/>
            <person name="Rechtsteiner A."/>
            <person name="Rho M."/>
            <person name="Rogozin I.B."/>
            <person name="Sakarya O."/>
            <person name="Salamov A."/>
            <person name="Schaack S."/>
            <person name="Shapiro H."/>
            <person name="Shiga Y."/>
            <person name="Skalitzky C."/>
            <person name="Smith Z."/>
            <person name="Souvorov A."/>
            <person name="Sung W."/>
            <person name="Tang Z."/>
            <person name="Tsuchiya D."/>
            <person name="Tu H."/>
            <person name="Vos H."/>
            <person name="Wang M."/>
            <person name="Wolf Y.I."/>
            <person name="Yamagata H."/>
            <person name="Yamada T."/>
            <person name="Ye Y."/>
            <person name="Shaw J.R."/>
            <person name="Andrews J."/>
            <person name="Crease T.J."/>
            <person name="Tang H."/>
            <person name="Lucas S.M."/>
            <person name="Robertson H.M."/>
            <person name="Bork P."/>
            <person name="Koonin E.V."/>
            <person name="Zdobnov E.M."/>
            <person name="Grigoriev I.V."/>
            <person name="Lynch M."/>
            <person name="Boore J.L."/>
        </authorList>
    </citation>
    <scope>NUCLEOTIDE SEQUENCE [LARGE SCALE GENOMIC DNA]</scope>
</reference>
<dbReference type="HOGENOM" id="CLU_2645024_0_0_1"/>
<feature type="non-terminal residue" evidence="2">
    <location>
        <position position="77"/>
    </location>
</feature>
<dbReference type="EMBL" id="GL734812">
    <property type="protein sequence ID" value="EFX61294.1"/>
    <property type="molecule type" value="Genomic_DNA"/>
</dbReference>
<organism evidence="2 3">
    <name type="scientific">Daphnia pulex</name>
    <name type="common">Water flea</name>
    <dbReference type="NCBI Taxonomy" id="6669"/>
    <lineage>
        <taxon>Eukaryota</taxon>
        <taxon>Metazoa</taxon>
        <taxon>Ecdysozoa</taxon>
        <taxon>Arthropoda</taxon>
        <taxon>Crustacea</taxon>
        <taxon>Branchiopoda</taxon>
        <taxon>Diplostraca</taxon>
        <taxon>Cladocera</taxon>
        <taxon>Anomopoda</taxon>
        <taxon>Daphniidae</taxon>
        <taxon>Daphnia</taxon>
    </lineage>
</organism>
<gene>
    <name evidence="2" type="ORF">DAPPUDRAFT_340225</name>
</gene>
<dbReference type="AlphaFoldDB" id="E9I3Y6"/>
<dbReference type="Gene3D" id="2.10.25.10">
    <property type="entry name" value="Laminin"/>
    <property type="match status" value="1"/>
</dbReference>
<protein>
    <recommendedName>
        <fullName evidence="4">EGF-like domain-containing protein</fullName>
    </recommendedName>
</protein>
<evidence type="ECO:0000313" key="3">
    <source>
        <dbReference type="Proteomes" id="UP000000305"/>
    </source>
</evidence>
<proteinExistence type="predicted"/>
<feature type="region of interest" description="Disordered" evidence="1">
    <location>
        <begin position="1"/>
        <end position="26"/>
    </location>
</feature>
<dbReference type="InParanoid" id="E9I3Y6"/>
<keyword evidence="3" id="KW-1185">Reference proteome</keyword>
<dbReference type="KEGG" id="dpx:DAPPUDRAFT_340225"/>
<evidence type="ECO:0008006" key="4">
    <source>
        <dbReference type="Google" id="ProtNLM"/>
    </source>
</evidence>
<accession>E9I3Y6</accession>
<sequence>AATKQNEIIPGCANSESEETSSNLKKDNAQKMNTLKTSVLTSYDPCKDHRCRKGQCVSKKNGKNYSCKCQARWGGKY</sequence>
<name>E9I3Y6_DAPPU</name>
<dbReference type="SUPFAM" id="SSF57196">
    <property type="entry name" value="EGF/Laminin"/>
    <property type="match status" value="1"/>
</dbReference>